<evidence type="ECO:0000313" key="4">
    <source>
        <dbReference type="Proteomes" id="UP000187465"/>
    </source>
</evidence>
<dbReference type="PANTHER" id="PTHR46558">
    <property type="entry name" value="TRACRIPTIONAL REGULATORY PROTEIN-RELATED-RELATED"/>
    <property type="match status" value="1"/>
</dbReference>
<feature type="domain" description="HTH cro/C1-type" evidence="2">
    <location>
        <begin position="9"/>
        <end position="63"/>
    </location>
</feature>
<evidence type="ECO:0000313" key="3">
    <source>
        <dbReference type="EMBL" id="OMD32197.1"/>
    </source>
</evidence>
<name>A0A1R0XB92_9BACL</name>
<dbReference type="RefSeq" id="WP_051491068.1">
    <property type="nucleotide sequence ID" value="NZ_MKQP01000018.1"/>
</dbReference>
<dbReference type="EMBL" id="MKQP01000018">
    <property type="protein sequence ID" value="OMD32197.1"/>
    <property type="molecule type" value="Genomic_DNA"/>
</dbReference>
<dbReference type="Pfam" id="PF01381">
    <property type="entry name" value="HTH_3"/>
    <property type="match status" value="1"/>
</dbReference>
<comment type="caution">
    <text evidence="3">The sequence shown here is derived from an EMBL/GenBank/DDBJ whole genome shotgun (WGS) entry which is preliminary data.</text>
</comment>
<dbReference type="GO" id="GO:0003677">
    <property type="term" value="F:DNA binding"/>
    <property type="evidence" value="ECO:0007669"/>
    <property type="project" value="UniProtKB-KW"/>
</dbReference>
<keyword evidence="1" id="KW-0238">DNA-binding</keyword>
<dbReference type="SUPFAM" id="SSF47413">
    <property type="entry name" value="lambda repressor-like DNA-binding domains"/>
    <property type="match status" value="1"/>
</dbReference>
<dbReference type="Proteomes" id="UP000187465">
    <property type="component" value="Unassembled WGS sequence"/>
</dbReference>
<dbReference type="AlphaFoldDB" id="A0A1R0XB92"/>
<evidence type="ECO:0000256" key="1">
    <source>
        <dbReference type="ARBA" id="ARBA00023125"/>
    </source>
</evidence>
<sequence>MSKVLGNNIAVIRKEKKITQQELADSIEMERTSLSQIETGAYNPSADTMRRISDALKRPLGDIFFNPDVLKFETSTFVDKHSVPKDMV</sequence>
<gene>
    <name evidence="3" type="ORF">BJP51_16600</name>
</gene>
<dbReference type="CDD" id="cd00093">
    <property type="entry name" value="HTH_XRE"/>
    <property type="match status" value="1"/>
</dbReference>
<dbReference type="PANTHER" id="PTHR46558:SF3">
    <property type="entry name" value="TRANSCRIPTIONAL REGULATOR"/>
    <property type="match status" value="1"/>
</dbReference>
<proteinExistence type="predicted"/>
<reference evidence="3 4" key="1">
    <citation type="submission" date="2016-10" db="EMBL/GenBank/DDBJ databases">
        <title>Paenibacillus species isolates.</title>
        <authorList>
            <person name="Beno S.M."/>
        </authorList>
    </citation>
    <scope>NUCLEOTIDE SEQUENCE [LARGE SCALE GENOMIC DNA]</scope>
    <source>
        <strain evidence="3 4">FSL H7-0604</strain>
    </source>
</reference>
<dbReference type="Gene3D" id="1.10.260.40">
    <property type="entry name" value="lambda repressor-like DNA-binding domains"/>
    <property type="match status" value="1"/>
</dbReference>
<protein>
    <recommendedName>
        <fullName evidence="2">HTH cro/C1-type domain-containing protein</fullName>
    </recommendedName>
</protein>
<dbReference type="SMART" id="SM00530">
    <property type="entry name" value="HTH_XRE"/>
    <property type="match status" value="1"/>
</dbReference>
<dbReference type="InterPro" id="IPR001387">
    <property type="entry name" value="Cro/C1-type_HTH"/>
</dbReference>
<accession>A0A1R0XB92</accession>
<evidence type="ECO:0000259" key="2">
    <source>
        <dbReference type="PROSITE" id="PS50943"/>
    </source>
</evidence>
<dbReference type="InterPro" id="IPR010982">
    <property type="entry name" value="Lambda_DNA-bd_dom_sf"/>
</dbReference>
<organism evidence="3 4">
    <name type="scientific">Paenibacillus odorifer</name>
    <dbReference type="NCBI Taxonomy" id="189426"/>
    <lineage>
        <taxon>Bacteria</taxon>
        <taxon>Bacillati</taxon>
        <taxon>Bacillota</taxon>
        <taxon>Bacilli</taxon>
        <taxon>Bacillales</taxon>
        <taxon>Paenibacillaceae</taxon>
        <taxon>Paenibacillus</taxon>
    </lineage>
</organism>
<dbReference type="PROSITE" id="PS50943">
    <property type="entry name" value="HTH_CROC1"/>
    <property type="match status" value="1"/>
</dbReference>